<evidence type="ECO:0000313" key="1">
    <source>
        <dbReference type="EMBL" id="KAK7682634.1"/>
    </source>
</evidence>
<reference evidence="1 2" key="1">
    <citation type="submission" date="2022-09" db="EMBL/GenBank/DDBJ databases">
        <authorList>
            <person name="Palmer J.M."/>
        </authorList>
    </citation>
    <scope>NUCLEOTIDE SEQUENCE [LARGE SCALE GENOMIC DNA]</scope>
    <source>
        <strain evidence="1 2">DSM 7382</strain>
    </source>
</reference>
<accession>A0AAW0FSV8</accession>
<name>A0AAW0FSV8_9APHY</name>
<keyword evidence="2" id="KW-1185">Reference proteome</keyword>
<evidence type="ECO:0000313" key="2">
    <source>
        <dbReference type="Proteomes" id="UP001385951"/>
    </source>
</evidence>
<protein>
    <submittedName>
        <fullName evidence="1">Uncharacterized protein</fullName>
    </submittedName>
</protein>
<dbReference type="AlphaFoldDB" id="A0AAW0FSV8"/>
<sequence>MRGISMTNYQVYFPELLGPLLRSLIHLTTPPFTNEDHPELRPKVIISYKVRSLLKETPFWSAFGLWFYFEPVLYRPKPSTLKEASDLINITGTCLSTDRSQGTREDHDEGDEWRIYGASGDNESPTFVFVGRRRPESAFWWVPDSDEGLLAGAGAHGTDTTKSDNTFESILFLNLLVED</sequence>
<comment type="caution">
    <text evidence="1">The sequence shown here is derived from an EMBL/GenBank/DDBJ whole genome shotgun (WGS) entry which is preliminary data.</text>
</comment>
<gene>
    <name evidence="1" type="ORF">QCA50_014434</name>
</gene>
<organism evidence="1 2">
    <name type="scientific">Cerrena zonata</name>
    <dbReference type="NCBI Taxonomy" id="2478898"/>
    <lineage>
        <taxon>Eukaryota</taxon>
        <taxon>Fungi</taxon>
        <taxon>Dikarya</taxon>
        <taxon>Basidiomycota</taxon>
        <taxon>Agaricomycotina</taxon>
        <taxon>Agaricomycetes</taxon>
        <taxon>Polyporales</taxon>
        <taxon>Cerrenaceae</taxon>
        <taxon>Cerrena</taxon>
    </lineage>
</organism>
<dbReference type="EMBL" id="JASBNA010000035">
    <property type="protein sequence ID" value="KAK7682634.1"/>
    <property type="molecule type" value="Genomic_DNA"/>
</dbReference>
<proteinExistence type="predicted"/>
<dbReference type="Proteomes" id="UP001385951">
    <property type="component" value="Unassembled WGS sequence"/>
</dbReference>